<proteinExistence type="predicted"/>
<dbReference type="KEGG" id="mor:MOC_2129"/>
<protein>
    <submittedName>
        <fullName evidence="1">Protein of unassigned function</fullName>
    </submittedName>
</protein>
<name>A0A089Q5R6_9HYPH</name>
<dbReference type="HOGENOM" id="CLU_796475_0_0_5"/>
<gene>
    <name evidence="1" type="ORF">MOC_2129</name>
</gene>
<dbReference type="eggNOG" id="ENOG502ZC8T">
    <property type="taxonomic scope" value="Bacteria"/>
</dbReference>
<evidence type="ECO:0000313" key="1">
    <source>
        <dbReference type="EMBL" id="AIQ89884.1"/>
    </source>
</evidence>
<dbReference type="RefSeq" id="WP_043345999.1">
    <property type="nucleotide sequence ID" value="NZ_CP003811.1"/>
</dbReference>
<dbReference type="Proteomes" id="UP000029492">
    <property type="component" value="Chromosome"/>
</dbReference>
<dbReference type="AlphaFoldDB" id="A0A089Q5R6"/>
<evidence type="ECO:0000313" key="2">
    <source>
        <dbReference type="Proteomes" id="UP000029492"/>
    </source>
</evidence>
<reference evidence="1 2" key="1">
    <citation type="journal article" date="2014" name="PLoS ONE">
        <title>Genome Information of Methylobacterium oryzae, a Plant-Probiotic Methylotroph in the Phyllosphere.</title>
        <authorList>
            <person name="Kwak M.J."/>
            <person name="Jeong H."/>
            <person name="Madhaiyan M."/>
            <person name="Lee Y."/>
            <person name="Sa T.M."/>
            <person name="Oh T.K."/>
            <person name="Kim J.F."/>
        </authorList>
    </citation>
    <scope>NUCLEOTIDE SEQUENCE [LARGE SCALE GENOMIC DNA]</scope>
    <source>
        <strain evidence="1 2">CBMB20</strain>
    </source>
</reference>
<sequence>MRYFIDHDQGVAIRGWIVPDNPLAISRVVVAVDGRRVAEVPASVIDEAFKRNGWHATGQCTFVVTEAEVPGLTEIPRLELYDADTNVMVYRRMPPEGLVRLRTMLINTGIEPETVLQTALFPHFQHCYFGIHKLPDEILTCVLTGPAAPSAFLSGAVTVPRYENFLTPDLMITAILLQEPQIEMATRMRWLKARAGDAADPARSWRLGPLAEAAAFAEGYDFSDVKSLKRFFRMLPEPAYRLLYNPLTRQLGTRMPDDRLHPGNSIAAIEILARVGIVGHKSRFPAFASTLFDRLGIAKPIPALPPVPAETMALAERLKAVKAVEDMIVFDVAMSDAVKASVDKSWS</sequence>
<organism evidence="1 2">
    <name type="scientific">Methylobacterium oryzae CBMB20</name>
    <dbReference type="NCBI Taxonomy" id="693986"/>
    <lineage>
        <taxon>Bacteria</taxon>
        <taxon>Pseudomonadati</taxon>
        <taxon>Pseudomonadota</taxon>
        <taxon>Alphaproteobacteria</taxon>
        <taxon>Hyphomicrobiales</taxon>
        <taxon>Methylobacteriaceae</taxon>
        <taxon>Methylobacterium</taxon>
    </lineage>
</organism>
<dbReference type="STRING" id="693986.MOC_2129"/>
<accession>A0A089Q5R6</accession>
<keyword evidence="2" id="KW-1185">Reference proteome</keyword>
<dbReference type="EMBL" id="CP003811">
    <property type="protein sequence ID" value="AIQ89884.1"/>
    <property type="molecule type" value="Genomic_DNA"/>
</dbReference>